<dbReference type="Proteomes" id="UP001612915">
    <property type="component" value="Unassembled WGS sequence"/>
</dbReference>
<dbReference type="InterPro" id="IPR050426">
    <property type="entry name" value="Glycosyltransferase_28"/>
</dbReference>
<sequence>MADIVFFAYGSRGDVQPPAALGAELVARGHTVRMLAPARYAGLVEAAGLRVEPLRFDPIEVLASDAGQRWQAARDPFTFYRRFREVTDPLLRGVLDDAAAAGEGADLVLAPVMGGVGAHVAEAVGAANIVFHLQPGERTTAFCDPLLGSGRRLGPFVNAATHDVYAQASWALFRPTVTAWRRERLGLPDLPRGVVNRYLERVSGPMLGGFSPSVVPPPRDWAGRLDVTGFWFDAENPAPAPELVSFVAGGPPPVYVGFGSMVPAQVRAVARAVGVALSRLRRRVVMLRPPTATDADLEWLGVLGDDVLVVDEAPHAWLFPRCVAAVHHGGAGTLAQAVRGGVPQVLCPQGADQWFWARALERLGVAVGGMPLARISSEGLAARLRLLLDDDRPARLARHLAVRVGSEDGVRVAADRVERDLAGRRTPARRG</sequence>
<evidence type="ECO:0000259" key="1">
    <source>
        <dbReference type="Pfam" id="PF03033"/>
    </source>
</evidence>
<dbReference type="PANTHER" id="PTHR48050:SF13">
    <property type="entry name" value="STEROL 3-BETA-GLUCOSYLTRANSFERASE UGT80A2"/>
    <property type="match status" value="1"/>
</dbReference>
<keyword evidence="4" id="KW-1185">Reference proteome</keyword>
<dbReference type="EMBL" id="JBITLV010000005">
    <property type="protein sequence ID" value="MFI7588758.1"/>
    <property type="molecule type" value="Genomic_DNA"/>
</dbReference>
<accession>A0ABW8AS28</accession>
<dbReference type="InterPro" id="IPR004276">
    <property type="entry name" value="GlycoTrans_28_N"/>
</dbReference>
<dbReference type="CDD" id="cd03784">
    <property type="entry name" value="GT1_Gtf-like"/>
    <property type="match status" value="1"/>
</dbReference>
<evidence type="ECO:0000313" key="3">
    <source>
        <dbReference type="EMBL" id="MFI7588758.1"/>
    </source>
</evidence>
<dbReference type="PANTHER" id="PTHR48050">
    <property type="entry name" value="STEROL 3-BETA-GLUCOSYLTRANSFERASE"/>
    <property type="match status" value="1"/>
</dbReference>
<name>A0ABW8AS28_9ACTN</name>
<gene>
    <name evidence="3" type="ORF">ACIB24_16940</name>
</gene>
<organism evidence="3 4">
    <name type="scientific">Spongisporangium articulatum</name>
    <dbReference type="NCBI Taxonomy" id="3362603"/>
    <lineage>
        <taxon>Bacteria</taxon>
        <taxon>Bacillati</taxon>
        <taxon>Actinomycetota</taxon>
        <taxon>Actinomycetes</taxon>
        <taxon>Kineosporiales</taxon>
        <taxon>Kineosporiaceae</taxon>
        <taxon>Spongisporangium</taxon>
    </lineage>
</organism>
<evidence type="ECO:0000313" key="4">
    <source>
        <dbReference type="Proteomes" id="UP001612915"/>
    </source>
</evidence>
<proteinExistence type="predicted"/>
<feature type="domain" description="Erythromycin biosynthesis protein CIII-like C-terminal" evidence="2">
    <location>
        <begin position="297"/>
        <end position="397"/>
    </location>
</feature>
<dbReference type="InterPro" id="IPR002213">
    <property type="entry name" value="UDP_glucos_trans"/>
</dbReference>
<dbReference type="Gene3D" id="3.40.50.2000">
    <property type="entry name" value="Glycogen Phosphorylase B"/>
    <property type="match status" value="2"/>
</dbReference>
<dbReference type="SUPFAM" id="SSF53756">
    <property type="entry name" value="UDP-Glycosyltransferase/glycogen phosphorylase"/>
    <property type="match status" value="1"/>
</dbReference>
<feature type="domain" description="Glycosyltransferase family 28 N-terminal" evidence="1">
    <location>
        <begin position="4"/>
        <end position="139"/>
    </location>
</feature>
<dbReference type="Pfam" id="PF03033">
    <property type="entry name" value="Glyco_transf_28"/>
    <property type="match status" value="1"/>
</dbReference>
<evidence type="ECO:0000259" key="2">
    <source>
        <dbReference type="Pfam" id="PF06722"/>
    </source>
</evidence>
<dbReference type="InterPro" id="IPR010610">
    <property type="entry name" value="EryCIII-like_C"/>
</dbReference>
<reference evidence="3 4" key="1">
    <citation type="submission" date="2024-10" db="EMBL/GenBank/DDBJ databases">
        <title>The Natural Products Discovery Center: Release of the First 8490 Sequenced Strains for Exploring Actinobacteria Biosynthetic Diversity.</title>
        <authorList>
            <person name="Kalkreuter E."/>
            <person name="Kautsar S.A."/>
            <person name="Yang D."/>
            <person name="Bader C.D."/>
            <person name="Teijaro C.N."/>
            <person name="Fluegel L."/>
            <person name="Davis C.M."/>
            <person name="Simpson J.R."/>
            <person name="Lauterbach L."/>
            <person name="Steele A.D."/>
            <person name="Gui C."/>
            <person name="Meng S."/>
            <person name="Li G."/>
            <person name="Viehrig K."/>
            <person name="Ye F."/>
            <person name="Su P."/>
            <person name="Kiefer A.F."/>
            <person name="Nichols A."/>
            <person name="Cepeda A.J."/>
            <person name="Yan W."/>
            <person name="Fan B."/>
            <person name="Jiang Y."/>
            <person name="Adhikari A."/>
            <person name="Zheng C.-J."/>
            <person name="Schuster L."/>
            <person name="Cowan T.M."/>
            <person name="Smanski M.J."/>
            <person name="Chevrette M.G."/>
            <person name="De Carvalho L.P.S."/>
            <person name="Shen B."/>
        </authorList>
    </citation>
    <scope>NUCLEOTIDE SEQUENCE [LARGE SCALE GENOMIC DNA]</scope>
    <source>
        <strain evidence="3 4">NPDC049639</strain>
    </source>
</reference>
<protein>
    <submittedName>
        <fullName evidence="3">Glycosyltransferase</fullName>
    </submittedName>
</protein>
<dbReference type="Pfam" id="PF06722">
    <property type="entry name" value="EryCIII-like_C"/>
    <property type="match status" value="1"/>
</dbReference>
<dbReference type="RefSeq" id="WP_398282764.1">
    <property type="nucleotide sequence ID" value="NZ_JBITLV010000005.1"/>
</dbReference>
<comment type="caution">
    <text evidence="3">The sequence shown here is derived from an EMBL/GenBank/DDBJ whole genome shotgun (WGS) entry which is preliminary data.</text>
</comment>